<gene>
    <name evidence="1" type="primary">ORF2004</name>
</gene>
<reference evidence="1" key="1">
    <citation type="submission" date="2014-12" db="EMBL/GenBank/DDBJ databases">
        <title>Insight into the proteome of Arion vulgaris.</title>
        <authorList>
            <person name="Aradska J."/>
            <person name="Bulat T."/>
            <person name="Smidak R."/>
            <person name="Sarate P."/>
            <person name="Gangsoo J."/>
            <person name="Sialana F."/>
            <person name="Bilban M."/>
            <person name="Lubec G."/>
        </authorList>
    </citation>
    <scope>NUCLEOTIDE SEQUENCE</scope>
    <source>
        <tissue evidence="1">Skin</tissue>
    </source>
</reference>
<sequence>VQHDIKIATINVKHCCVPTTGEDLVGKYEQYQWTDAILKNVLDIQIEMCPKQQV</sequence>
<dbReference type="AlphaFoldDB" id="A0A0B6XUJ6"/>
<feature type="non-terminal residue" evidence="1">
    <location>
        <position position="1"/>
    </location>
</feature>
<proteinExistence type="predicted"/>
<protein>
    <submittedName>
        <fullName evidence="1">Uncharacterized protein</fullName>
    </submittedName>
</protein>
<organism evidence="1">
    <name type="scientific">Arion vulgaris</name>
    <dbReference type="NCBI Taxonomy" id="1028688"/>
    <lineage>
        <taxon>Eukaryota</taxon>
        <taxon>Metazoa</taxon>
        <taxon>Spiralia</taxon>
        <taxon>Lophotrochozoa</taxon>
        <taxon>Mollusca</taxon>
        <taxon>Gastropoda</taxon>
        <taxon>Heterobranchia</taxon>
        <taxon>Euthyneura</taxon>
        <taxon>Panpulmonata</taxon>
        <taxon>Eupulmonata</taxon>
        <taxon>Stylommatophora</taxon>
        <taxon>Helicina</taxon>
        <taxon>Arionoidea</taxon>
        <taxon>Arionidae</taxon>
        <taxon>Arion</taxon>
    </lineage>
</organism>
<accession>A0A0B6XUJ6</accession>
<dbReference type="EMBL" id="HACG01000837">
    <property type="protein sequence ID" value="CEK47702.1"/>
    <property type="molecule type" value="Transcribed_RNA"/>
</dbReference>
<name>A0A0B6XUJ6_9EUPU</name>
<evidence type="ECO:0000313" key="1">
    <source>
        <dbReference type="EMBL" id="CEK47702.1"/>
    </source>
</evidence>